<keyword evidence="14" id="KW-1071">Ligand-gated ion channel</keyword>
<dbReference type="GO" id="GO:0001614">
    <property type="term" value="F:purinergic nucleotide receptor activity"/>
    <property type="evidence" value="ECO:0007669"/>
    <property type="project" value="InterPro"/>
</dbReference>
<evidence type="ECO:0000256" key="1">
    <source>
        <dbReference type="ARBA" id="ARBA00004651"/>
    </source>
</evidence>
<evidence type="ECO:0000256" key="11">
    <source>
        <dbReference type="ARBA" id="ARBA00023157"/>
    </source>
</evidence>
<reference evidence="19" key="3">
    <citation type="submission" date="2025-09" db="UniProtKB">
        <authorList>
            <consortium name="Ensembl"/>
        </authorList>
    </citation>
    <scope>IDENTIFICATION</scope>
</reference>
<keyword evidence="15 18" id="KW-0407">Ion channel</keyword>
<keyword evidence="13" id="KW-0325">Glycoprotein</keyword>
<evidence type="ECO:0000256" key="18">
    <source>
        <dbReference type="RuleBase" id="RU000681"/>
    </source>
</evidence>
<evidence type="ECO:0000256" key="14">
    <source>
        <dbReference type="ARBA" id="ARBA00023286"/>
    </source>
</evidence>
<name>A0AAR2K8T8_PYGNA</name>
<keyword evidence="7" id="KW-0067">ATP-binding</keyword>
<evidence type="ECO:0000256" key="10">
    <source>
        <dbReference type="ARBA" id="ARBA00023136"/>
    </source>
</evidence>
<evidence type="ECO:0000256" key="3">
    <source>
        <dbReference type="ARBA" id="ARBA00022448"/>
    </source>
</evidence>
<keyword evidence="3 18" id="KW-0813">Transport</keyword>
<protein>
    <recommendedName>
        <fullName evidence="18">P2X purinoceptor</fullName>
    </recommendedName>
</protein>
<sequence>AGQAASWVLLSAFDYKTEKYVIAKNKKVGVLYRLIQLTLLGYIIGWVFVMKKGYQESDESIQSSVITKVKGVLLTNTSGTGPRLWGPEDYVIPQQGEAVLFITTNFLETPNQRLGYCAESFKVLDGRCRENGDCPEGEAVVAGNGVKTGRCLKKDRNSTGTCEIYGWCPIERSHRPDVPLLGRTESFTIYIKNFIRFPKFHFSKSNVLETATDTYLKTCLYDEVAHPYCPIFGLRDIVRRAGYDFQDMALLGGSIGILIEWHCDLDKGYSECHPRYTFTRLDVNATPNSVSSGYNFRYARYFKNAAGETHRTLLKVYGIRFDILVHGKAGKFNIIPTIINLGSGLALMGAGSFFCDMVLLYMMKKSTLYRERKFEKDNKYVLQTHIQNHESHLLAPLFVTLTLLLPQGQGFYKHGIFIAVLVTPSISNLFASGQNNLMICPLPARFTRSRFLKVFSNSGYGHYLIYEGQHTMSSQC</sequence>
<dbReference type="InterPro" id="IPR001429">
    <property type="entry name" value="P2X_purnocptor"/>
</dbReference>
<comment type="subcellular location">
    <subcellularLocation>
        <location evidence="1">Cell membrane</location>
        <topology evidence="1">Multi-pass membrane protein</topology>
    </subcellularLocation>
    <subcellularLocation>
        <location evidence="18">Membrane</location>
        <topology evidence="18">Multi-pass membrane protein</topology>
    </subcellularLocation>
</comment>
<comment type="similarity">
    <text evidence="2 18">Belongs to the P2X receptor family.</text>
</comment>
<evidence type="ECO:0000256" key="5">
    <source>
        <dbReference type="ARBA" id="ARBA00022692"/>
    </source>
</evidence>
<evidence type="ECO:0000256" key="17">
    <source>
        <dbReference type="ARBA" id="ARBA00036634"/>
    </source>
</evidence>
<reference evidence="19" key="2">
    <citation type="submission" date="2025-08" db="UniProtKB">
        <authorList>
            <consortium name="Ensembl"/>
        </authorList>
    </citation>
    <scope>IDENTIFICATION</scope>
</reference>
<dbReference type="FunFam" id="2.60.490.10:FF:000001">
    <property type="entry name" value="P2X purinoceptor"/>
    <property type="match status" value="1"/>
</dbReference>
<dbReference type="GO" id="GO:0005886">
    <property type="term" value="C:plasma membrane"/>
    <property type="evidence" value="ECO:0007669"/>
    <property type="project" value="UniProtKB-SubCell"/>
</dbReference>
<proteinExistence type="inferred from homology"/>
<accession>A0AAR2K8T8</accession>
<keyword evidence="6" id="KW-0547">Nucleotide-binding</keyword>
<keyword evidence="11" id="KW-1015">Disulfide bond</keyword>
<evidence type="ECO:0000313" key="20">
    <source>
        <dbReference type="Proteomes" id="UP001501920"/>
    </source>
</evidence>
<comment type="function">
    <text evidence="18">Receptor for ATP that acts as a ligand-gated ion channel.</text>
</comment>
<dbReference type="Ensembl" id="ENSPNAT00000068862.1">
    <property type="protein sequence ID" value="ENSPNAP00000060690.1"/>
    <property type="gene ID" value="ENSPNAG00000019419.2"/>
</dbReference>
<keyword evidence="10 18" id="KW-0472">Membrane</keyword>
<dbReference type="InterPro" id="IPR053792">
    <property type="entry name" value="P2X_RECEPTOR_CS"/>
</dbReference>
<evidence type="ECO:0000256" key="12">
    <source>
        <dbReference type="ARBA" id="ARBA00023170"/>
    </source>
</evidence>
<evidence type="ECO:0000313" key="19">
    <source>
        <dbReference type="Ensembl" id="ENSPNAP00000060690.1"/>
    </source>
</evidence>
<keyword evidence="8 18" id="KW-1133">Transmembrane helix</keyword>
<dbReference type="GO" id="GO:0005524">
    <property type="term" value="F:ATP binding"/>
    <property type="evidence" value="ECO:0007669"/>
    <property type="project" value="UniProtKB-KW"/>
</dbReference>
<keyword evidence="9 18" id="KW-0406">Ion transport</keyword>
<evidence type="ECO:0000256" key="7">
    <source>
        <dbReference type="ARBA" id="ARBA00022840"/>
    </source>
</evidence>
<keyword evidence="4" id="KW-1003">Cell membrane</keyword>
<dbReference type="FunFam" id="1.10.287.940:FF:000005">
    <property type="entry name" value="P2X purinoceptor"/>
    <property type="match status" value="1"/>
</dbReference>
<evidence type="ECO:0000256" key="15">
    <source>
        <dbReference type="ARBA" id="ARBA00023303"/>
    </source>
</evidence>
<keyword evidence="12 18" id="KW-0675">Receptor</keyword>
<evidence type="ECO:0000256" key="16">
    <source>
        <dbReference type="ARBA" id="ARBA00036239"/>
    </source>
</evidence>
<dbReference type="PANTHER" id="PTHR10125:SF12">
    <property type="entry name" value="P2X PURINOCEPTOR 5"/>
    <property type="match status" value="1"/>
</dbReference>
<organism evidence="19 20">
    <name type="scientific">Pygocentrus nattereri</name>
    <name type="common">Red-bellied piranha</name>
    <dbReference type="NCBI Taxonomy" id="42514"/>
    <lineage>
        <taxon>Eukaryota</taxon>
        <taxon>Metazoa</taxon>
        <taxon>Chordata</taxon>
        <taxon>Craniata</taxon>
        <taxon>Vertebrata</taxon>
        <taxon>Euteleostomi</taxon>
        <taxon>Actinopterygii</taxon>
        <taxon>Neopterygii</taxon>
        <taxon>Teleostei</taxon>
        <taxon>Ostariophysi</taxon>
        <taxon>Characiformes</taxon>
        <taxon>Characoidei</taxon>
        <taxon>Pygocentrus</taxon>
    </lineage>
</organism>
<comment type="catalytic activity">
    <reaction evidence="17">
        <text>Ca(2+)(in) = Ca(2+)(out)</text>
        <dbReference type="Rhea" id="RHEA:29671"/>
        <dbReference type="ChEBI" id="CHEBI:29108"/>
    </reaction>
</comment>
<evidence type="ECO:0000256" key="2">
    <source>
        <dbReference type="ARBA" id="ARBA00009848"/>
    </source>
</evidence>
<dbReference type="FunFam" id="1.10.287.940:FF:000010">
    <property type="entry name" value="P2X receptor E"/>
    <property type="match status" value="1"/>
</dbReference>
<dbReference type="GO" id="GO:0070588">
    <property type="term" value="P:calcium ion transmembrane transport"/>
    <property type="evidence" value="ECO:0007669"/>
    <property type="project" value="TreeGrafter"/>
</dbReference>
<comment type="catalytic activity">
    <reaction evidence="16">
        <text>Na(+)(in) = Na(+)(out)</text>
        <dbReference type="Rhea" id="RHEA:34963"/>
        <dbReference type="ChEBI" id="CHEBI:29101"/>
    </reaction>
</comment>
<dbReference type="PANTHER" id="PTHR10125">
    <property type="entry name" value="P2X PURINOCEPTOR"/>
    <property type="match status" value="1"/>
</dbReference>
<dbReference type="Proteomes" id="UP001501920">
    <property type="component" value="Chromosome 17"/>
</dbReference>
<evidence type="ECO:0000256" key="4">
    <source>
        <dbReference type="ARBA" id="ARBA00022475"/>
    </source>
</evidence>
<dbReference type="PRINTS" id="PR01307">
    <property type="entry name" value="P2XRECEPTOR"/>
</dbReference>
<reference evidence="19 20" key="1">
    <citation type="submission" date="2020-10" db="EMBL/GenBank/DDBJ databases">
        <title>Pygocentrus nattereri (red-bellied piranha) genome, fPygNat1, primary haplotype.</title>
        <authorList>
            <person name="Myers G."/>
            <person name="Meyer A."/>
            <person name="Karagic N."/>
            <person name="Pippel M."/>
            <person name="Winkler S."/>
            <person name="Tracey A."/>
            <person name="Wood J."/>
            <person name="Formenti G."/>
            <person name="Howe K."/>
            <person name="Fedrigo O."/>
            <person name="Jarvis E.D."/>
        </authorList>
    </citation>
    <scope>NUCLEOTIDE SEQUENCE [LARGE SCALE GENOMIC DNA]</scope>
</reference>
<dbReference type="AlphaFoldDB" id="A0AAR2K8T8"/>
<evidence type="ECO:0000256" key="13">
    <source>
        <dbReference type="ARBA" id="ARBA00023180"/>
    </source>
</evidence>
<dbReference type="Pfam" id="PF00864">
    <property type="entry name" value="P2X_receptor"/>
    <property type="match status" value="1"/>
</dbReference>
<evidence type="ECO:0000256" key="8">
    <source>
        <dbReference type="ARBA" id="ARBA00022989"/>
    </source>
</evidence>
<dbReference type="GO" id="GO:0098794">
    <property type="term" value="C:postsynapse"/>
    <property type="evidence" value="ECO:0007669"/>
    <property type="project" value="GOC"/>
</dbReference>
<dbReference type="InterPro" id="IPR059116">
    <property type="entry name" value="P2X_receptor"/>
</dbReference>
<feature type="transmembrane region" description="Helical" evidence="18">
    <location>
        <begin position="30"/>
        <end position="49"/>
    </location>
</feature>
<evidence type="ECO:0000256" key="6">
    <source>
        <dbReference type="ARBA" id="ARBA00022741"/>
    </source>
</evidence>
<evidence type="ECO:0000256" key="9">
    <source>
        <dbReference type="ARBA" id="ARBA00023065"/>
    </source>
</evidence>
<dbReference type="InterPro" id="IPR027309">
    <property type="entry name" value="P2X_extracellular_dom_sf"/>
</dbReference>
<dbReference type="Gene3D" id="1.10.287.940">
    <property type="entry name" value="atp-gated p2x4 ion channel"/>
    <property type="match status" value="1"/>
</dbReference>
<feature type="transmembrane region" description="Helical" evidence="18">
    <location>
        <begin position="341"/>
        <end position="363"/>
    </location>
</feature>
<keyword evidence="5 18" id="KW-0812">Transmembrane</keyword>
<dbReference type="GeneTree" id="ENSGT01020000230351"/>
<dbReference type="Gene3D" id="2.60.490.10">
    <property type="entry name" value="atp-gated p2x4 ion channel domain"/>
    <property type="match status" value="1"/>
</dbReference>
<dbReference type="GO" id="GO:0033198">
    <property type="term" value="P:response to ATP"/>
    <property type="evidence" value="ECO:0007669"/>
    <property type="project" value="InterPro"/>
</dbReference>
<dbReference type="GO" id="GO:0004931">
    <property type="term" value="F:extracellularly ATP-gated monoatomic cation channel activity"/>
    <property type="evidence" value="ECO:0007669"/>
    <property type="project" value="InterPro"/>
</dbReference>
<dbReference type="PROSITE" id="PS01212">
    <property type="entry name" value="P2X_RECEPTOR"/>
    <property type="match status" value="1"/>
</dbReference>
<dbReference type="NCBIfam" id="TIGR00863">
    <property type="entry name" value="P2X"/>
    <property type="match status" value="1"/>
</dbReference>
<keyword evidence="20" id="KW-1185">Reference proteome</keyword>